<reference evidence="2" key="1">
    <citation type="journal article" date="2021" name="PeerJ">
        <title>Extensive microbial diversity within the chicken gut microbiome revealed by metagenomics and culture.</title>
        <authorList>
            <person name="Gilroy R."/>
            <person name="Ravi A."/>
            <person name="Getino M."/>
            <person name="Pursley I."/>
            <person name="Horton D.L."/>
            <person name="Alikhan N.F."/>
            <person name="Baker D."/>
            <person name="Gharbi K."/>
            <person name="Hall N."/>
            <person name="Watson M."/>
            <person name="Adriaenssens E.M."/>
            <person name="Foster-Nyarko E."/>
            <person name="Jarju S."/>
            <person name="Secka A."/>
            <person name="Antonio M."/>
            <person name="Oren A."/>
            <person name="Chaudhuri R.R."/>
            <person name="La Ragione R."/>
            <person name="Hildebrand F."/>
            <person name="Pallen M.J."/>
        </authorList>
    </citation>
    <scope>NUCLEOTIDE SEQUENCE</scope>
    <source>
        <strain evidence="2">ChiBcec8-14828</strain>
    </source>
</reference>
<accession>A0A9D2M4F9</accession>
<evidence type="ECO:0000313" key="3">
    <source>
        <dbReference type="Proteomes" id="UP000824209"/>
    </source>
</evidence>
<protein>
    <submittedName>
        <fullName evidence="2">ABC transporter permease</fullName>
    </submittedName>
</protein>
<reference evidence="2" key="2">
    <citation type="submission" date="2021-04" db="EMBL/GenBank/DDBJ databases">
        <authorList>
            <person name="Gilroy R."/>
        </authorList>
    </citation>
    <scope>NUCLEOTIDE SEQUENCE</scope>
    <source>
        <strain evidence="2">ChiBcec8-14828</strain>
    </source>
</reference>
<evidence type="ECO:0000256" key="1">
    <source>
        <dbReference type="SAM" id="Phobius"/>
    </source>
</evidence>
<name>A0A9D2M4F9_9FIRM</name>
<keyword evidence="1" id="KW-0472">Membrane</keyword>
<keyword evidence="1" id="KW-1133">Transmembrane helix</keyword>
<keyword evidence="1" id="KW-0812">Transmembrane</keyword>
<dbReference type="InterPro" id="IPR010540">
    <property type="entry name" value="CmpB_TMEM229"/>
</dbReference>
<gene>
    <name evidence="2" type="ORF">H9943_08835</name>
</gene>
<dbReference type="Proteomes" id="UP000824209">
    <property type="component" value="Unassembled WGS sequence"/>
</dbReference>
<feature type="transmembrane region" description="Helical" evidence="1">
    <location>
        <begin position="56"/>
        <end position="80"/>
    </location>
</feature>
<feature type="transmembrane region" description="Helical" evidence="1">
    <location>
        <begin position="24"/>
        <end position="44"/>
    </location>
</feature>
<feature type="transmembrane region" description="Helical" evidence="1">
    <location>
        <begin position="92"/>
        <end position="113"/>
    </location>
</feature>
<sequence length="137" mass="15557">MKYSFQFCIGAAGYSFIEILVRGYTHWSMTLLGGLCLMVLCHISRRFPGWRIGAQALLGAAVITAAELCVGIVVNHILGWNVWDYYAYPLNLWGQICPLFSFYWFLLCLPIFFSLRYLQKFLLVGRDSTPTQTGTPS</sequence>
<dbReference type="Pfam" id="PF06541">
    <property type="entry name" value="ABC_trans_CmpB"/>
    <property type="match status" value="1"/>
</dbReference>
<comment type="caution">
    <text evidence="2">The sequence shown here is derived from an EMBL/GenBank/DDBJ whole genome shotgun (WGS) entry which is preliminary data.</text>
</comment>
<dbReference type="AlphaFoldDB" id="A0A9D2M4F9"/>
<evidence type="ECO:0000313" key="2">
    <source>
        <dbReference type="EMBL" id="HJB40484.1"/>
    </source>
</evidence>
<organism evidence="2 3">
    <name type="scientific">Candidatus Ruthenibacterium avium</name>
    <dbReference type="NCBI Taxonomy" id="2838751"/>
    <lineage>
        <taxon>Bacteria</taxon>
        <taxon>Bacillati</taxon>
        <taxon>Bacillota</taxon>
        <taxon>Clostridia</taxon>
        <taxon>Eubacteriales</taxon>
        <taxon>Oscillospiraceae</taxon>
        <taxon>Ruthenibacterium</taxon>
    </lineage>
</organism>
<dbReference type="EMBL" id="DWYA01000077">
    <property type="protein sequence ID" value="HJB40484.1"/>
    <property type="molecule type" value="Genomic_DNA"/>
</dbReference>
<proteinExistence type="predicted"/>